<sequence>MLLVSAPSATRPILCTTSHSFLASVVRAHGMKLMRPEKAWRPVVRMEIDAHYTYETVLGIDGQNVNMKETFSFKDADADSRLDIRVFCQSQTKKKGKRKKEVAAACGHSLGQLLKKQDFDKKLELRLQCQMQNRNTNASRGKPQNGASVLIRIRPPLSFASFSKAGEADIPPEYTSDDESGSEDTLAMPPTPTDSIHPSSDAPPLTQMLRRRVRGYAIYSDEEPCSSGEEEEELKQPLSFSHFEEGYDQEESTYVSSRVTQVVRTVQTWIAASVIPQYTQEINVPPSYINPAERAVSTFTLYGELKEAVMESEYQPIFERLQREWQYVGGLLAALAAVNAAVFAISPDSLFQIQPYALSAIAASSIASGLGIAVDAWFLFRYNWIDLKTFIIRSRDVYDSYFFFALSSRMPAVCMLFSAVALMAFLCFVAFEVWPNGVLVVCFIVGIVMSLQFLVYGVHWCANKVVAGGRASRMGVQNAVRKMTQNSTA</sequence>
<feature type="transmembrane region" description="Helical" evidence="2">
    <location>
        <begin position="401"/>
        <end position="431"/>
    </location>
</feature>
<keyword evidence="4" id="KW-1185">Reference proteome</keyword>
<evidence type="ECO:0000313" key="3">
    <source>
        <dbReference type="EMBL" id="EKM76125.1"/>
    </source>
</evidence>
<evidence type="ECO:0000256" key="1">
    <source>
        <dbReference type="SAM" id="MobiDB-lite"/>
    </source>
</evidence>
<dbReference type="OrthoDB" id="2642524at2759"/>
<dbReference type="EMBL" id="JH971405">
    <property type="protein sequence ID" value="EKM76125.1"/>
    <property type="molecule type" value="Genomic_DNA"/>
</dbReference>
<feature type="transmembrane region" description="Helical" evidence="2">
    <location>
        <begin position="357"/>
        <end position="380"/>
    </location>
</feature>
<dbReference type="OMA" id="MESEYQP"/>
<evidence type="ECO:0000256" key="2">
    <source>
        <dbReference type="SAM" id="Phobius"/>
    </source>
</evidence>
<reference evidence="4" key="1">
    <citation type="journal article" date="2012" name="Proc. Natl. Acad. Sci. U.S.A.">
        <title>Genome sequence of the button mushroom Agaricus bisporus reveals mechanisms governing adaptation to a humic-rich ecological niche.</title>
        <authorList>
            <person name="Morin E."/>
            <person name="Kohler A."/>
            <person name="Baker A.R."/>
            <person name="Foulongne-Oriol M."/>
            <person name="Lombard V."/>
            <person name="Nagy L.G."/>
            <person name="Ohm R.A."/>
            <person name="Patyshakuliyeva A."/>
            <person name="Brun A."/>
            <person name="Aerts A.L."/>
            <person name="Bailey A.M."/>
            <person name="Billette C."/>
            <person name="Coutinho P.M."/>
            <person name="Deakin G."/>
            <person name="Doddapaneni H."/>
            <person name="Floudas D."/>
            <person name="Grimwood J."/>
            <person name="Hilden K."/>
            <person name="Kuees U."/>
            <person name="LaButti K.M."/>
            <person name="Lapidus A."/>
            <person name="Lindquist E.A."/>
            <person name="Lucas S.M."/>
            <person name="Murat C."/>
            <person name="Riley R.W."/>
            <person name="Salamov A.A."/>
            <person name="Schmutz J."/>
            <person name="Subramanian V."/>
            <person name="Woesten H.A.B."/>
            <person name="Xu J."/>
            <person name="Eastwood D.C."/>
            <person name="Foster G.D."/>
            <person name="Sonnenberg A.S."/>
            <person name="Cullen D."/>
            <person name="de Vries R.P."/>
            <person name="Lundell T."/>
            <person name="Hibbett D.S."/>
            <person name="Henrissat B."/>
            <person name="Burton K.S."/>
            <person name="Kerrigan R.W."/>
            <person name="Challen M.P."/>
            <person name="Grigoriev I.V."/>
            <person name="Martin F."/>
        </authorList>
    </citation>
    <scope>NUCLEOTIDE SEQUENCE [LARGE SCALE GENOMIC DNA]</scope>
    <source>
        <strain evidence="4">JB137-S8 / ATCC MYA-4627 / FGSC 10392</strain>
    </source>
</reference>
<dbReference type="STRING" id="597362.K5XND0"/>
<accession>K5XND0</accession>
<keyword evidence="2" id="KW-1133">Transmembrane helix</keyword>
<feature type="region of interest" description="Disordered" evidence="1">
    <location>
        <begin position="164"/>
        <end position="205"/>
    </location>
</feature>
<dbReference type="InParanoid" id="K5XND0"/>
<keyword evidence="2" id="KW-0812">Transmembrane</keyword>
<dbReference type="GeneID" id="18829587"/>
<organism evidence="3 4">
    <name type="scientific">Agaricus bisporus var. burnettii (strain JB137-S8 / ATCC MYA-4627 / FGSC 10392)</name>
    <name type="common">White button mushroom</name>
    <dbReference type="NCBI Taxonomy" id="597362"/>
    <lineage>
        <taxon>Eukaryota</taxon>
        <taxon>Fungi</taxon>
        <taxon>Dikarya</taxon>
        <taxon>Basidiomycota</taxon>
        <taxon>Agaricomycotina</taxon>
        <taxon>Agaricomycetes</taxon>
        <taxon>Agaricomycetidae</taxon>
        <taxon>Agaricales</taxon>
        <taxon>Agaricineae</taxon>
        <taxon>Agaricaceae</taxon>
        <taxon>Agaricus</taxon>
    </lineage>
</organism>
<feature type="transmembrane region" description="Helical" evidence="2">
    <location>
        <begin position="325"/>
        <end position="345"/>
    </location>
</feature>
<evidence type="ECO:0000313" key="4">
    <source>
        <dbReference type="Proteomes" id="UP000008493"/>
    </source>
</evidence>
<dbReference type="eggNOG" id="ENOG502SHUE">
    <property type="taxonomic scope" value="Eukaryota"/>
</dbReference>
<proteinExistence type="predicted"/>
<feature type="transmembrane region" description="Helical" evidence="2">
    <location>
        <begin position="437"/>
        <end position="458"/>
    </location>
</feature>
<dbReference type="AlphaFoldDB" id="K5XND0"/>
<keyword evidence="2" id="KW-0472">Membrane</keyword>
<dbReference type="KEGG" id="abp:AGABI1DRAFT45465"/>
<dbReference type="RefSeq" id="XP_007333216.1">
    <property type="nucleotide sequence ID" value="XM_007333154.1"/>
</dbReference>
<dbReference type="Proteomes" id="UP000008493">
    <property type="component" value="Unassembled WGS sequence"/>
</dbReference>
<protein>
    <submittedName>
        <fullName evidence="3">Uncharacterized protein</fullName>
    </submittedName>
</protein>
<dbReference type="HOGENOM" id="CLU_582734_0_0_1"/>
<gene>
    <name evidence="3" type="ORF">AGABI1DRAFT_45465</name>
</gene>
<name>K5XND0_AGABU</name>